<keyword evidence="2" id="KW-1185">Reference proteome</keyword>
<dbReference type="Gramene" id="KXG37553">
    <property type="protein sequence ID" value="KXG37553"/>
    <property type="gene ID" value="SORBI_3001G089900"/>
</dbReference>
<evidence type="ECO:0000313" key="2">
    <source>
        <dbReference type="Proteomes" id="UP000000768"/>
    </source>
</evidence>
<reference evidence="1 2" key="1">
    <citation type="journal article" date="2009" name="Nature">
        <title>The Sorghum bicolor genome and the diversification of grasses.</title>
        <authorList>
            <person name="Paterson A.H."/>
            <person name="Bowers J.E."/>
            <person name="Bruggmann R."/>
            <person name="Dubchak I."/>
            <person name="Grimwood J."/>
            <person name="Gundlach H."/>
            <person name="Haberer G."/>
            <person name="Hellsten U."/>
            <person name="Mitros T."/>
            <person name="Poliakov A."/>
            <person name="Schmutz J."/>
            <person name="Spannagl M."/>
            <person name="Tang H."/>
            <person name="Wang X."/>
            <person name="Wicker T."/>
            <person name="Bharti A.K."/>
            <person name="Chapman J."/>
            <person name="Feltus F.A."/>
            <person name="Gowik U."/>
            <person name="Grigoriev I.V."/>
            <person name="Lyons E."/>
            <person name="Maher C.A."/>
            <person name="Martis M."/>
            <person name="Narechania A."/>
            <person name="Otillar R.P."/>
            <person name="Penning B.W."/>
            <person name="Salamov A.A."/>
            <person name="Wang Y."/>
            <person name="Zhang L."/>
            <person name="Carpita N.C."/>
            <person name="Freeling M."/>
            <person name="Gingle A.R."/>
            <person name="Hash C.T."/>
            <person name="Keller B."/>
            <person name="Klein P."/>
            <person name="Kresovich S."/>
            <person name="McCann M.C."/>
            <person name="Ming R."/>
            <person name="Peterson D.G."/>
            <person name="Mehboob-ur-Rahman"/>
            <person name="Ware D."/>
            <person name="Westhoff P."/>
            <person name="Mayer K.F."/>
            <person name="Messing J."/>
            <person name="Rokhsar D.S."/>
        </authorList>
    </citation>
    <scope>NUCLEOTIDE SEQUENCE [LARGE SCALE GENOMIC DNA]</scope>
    <source>
        <strain evidence="2">cv. BTx623</strain>
    </source>
</reference>
<dbReference type="AlphaFoldDB" id="A0A1B6QI04"/>
<name>A0A1B6QI04_SORBI</name>
<reference evidence="2" key="2">
    <citation type="journal article" date="2018" name="Plant J.">
        <title>The Sorghum bicolor reference genome: improved assembly, gene annotations, a transcriptome atlas, and signatures of genome organization.</title>
        <authorList>
            <person name="McCormick R.F."/>
            <person name="Truong S.K."/>
            <person name="Sreedasyam A."/>
            <person name="Jenkins J."/>
            <person name="Shu S."/>
            <person name="Sims D."/>
            <person name="Kennedy M."/>
            <person name="Amirebrahimi M."/>
            <person name="Weers B.D."/>
            <person name="McKinley B."/>
            <person name="Mattison A."/>
            <person name="Morishige D.T."/>
            <person name="Grimwood J."/>
            <person name="Schmutz J."/>
            <person name="Mullet J.E."/>
        </authorList>
    </citation>
    <scope>NUCLEOTIDE SEQUENCE [LARGE SCALE GENOMIC DNA]</scope>
    <source>
        <strain evidence="2">cv. BTx623</strain>
    </source>
</reference>
<proteinExistence type="predicted"/>
<organism evidence="1 2">
    <name type="scientific">Sorghum bicolor</name>
    <name type="common">Sorghum</name>
    <name type="synonym">Sorghum vulgare</name>
    <dbReference type="NCBI Taxonomy" id="4558"/>
    <lineage>
        <taxon>Eukaryota</taxon>
        <taxon>Viridiplantae</taxon>
        <taxon>Streptophyta</taxon>
        <taxon>Embryophyta</taxon>
        <taxon>Tracheophyta</taxon>
        <taxon>Spermatophyta</taxon>
        <taxon>Magnoliopsida</taxon>
        <taxon>Liliopsida</taxon>
        <taxon>Poales</taxon>
        <taxon>Poaceae</taxon>
        <taxon>PACMAD clade</taxon>
        <taxon>Panicoideae</taxon>
        <taxon>Andropogonodae</taxon>
        <taxon>Andropogoneae</taxon>
        <taxon>Sorghinae</taxon>
        <taxon>Sorghum</taxon>
    </lineage>
</organism>
<dbReference type="InParanoid" id="A0A1B6QI04"/>
<dbReference type="eggNOG" id="KOG2597">
    <property type="taxonomic scope" value="Eukaryota"/>
</dbReference>
<dbReference type="Proteomes" id="UP000000768">
    <property type="component" value="Chromosome 1"/>
</dbReference>
<dbReference type="Gene3D" id="3.40.220.10">
    <property type="entry name" value="Leucine Aminopeptidase, subunit E, domain 1"/>
    <property type="match status" value="1"/>
</dbReference>
<sequence>MHYLMRSTRGPMTQRRCIVWGSRRTVLGLYEDSRYKFESEKVHLKKVYVIGLGSGAKVDLKLKYANDLSRV</sequence>
<protein>
    <submittedName>
        <fullName evidence="1">Uncharacterized protein</fullName>
    </submittedName>
</protein>
<accession>A0A1B6QI04</accession>
<gene>
    <name evidence="1" type="ORF">SORBI_3001G089900</name>
</gene>
<dbReference type="EMBL" id="CM000760">
    <property type="protein sequence ID" value="KXG37553.1"/>
    <property type="molecule type" value="Genomic_DNA"/>
</dbReference>
<dbReference type="STRING" id="4558.A0A1B6QI04"/>
<dbReference type="InterPro" id="IPR043472">
    <property type="entry name" value="Macro_dom-like"/>
</dbReference>
<evidence type="ECO:0000313" key="1">
    <source>
        <dbReference type="EMBL" id="KXG37553.1"/>
    </source>
</evidence>